<evidence type="ECO:0000313" key="2">
    <source>
        <dbReference type="Proteomes" id="UP000307087"/>
    </source>
</evidence>
<dbReference type="CDD" id="cd00586">
    <property type="entry name" value="4HBT"/>
    <property type="match status" value="1"/>
</dbReference>
<dbReference type="InterPro" id="IPR029069">
    <property type="entry name" value="HotDog_dom_sf"/>
</dbReference>
<reference evidence="1 2" key="1">
    <citation type="journal article" date="2009" name="Int. J. Syst. Evol. Microbiol.">
        <title>Nocardioides caeni sp. nov., isolated from wastewater.</title>
        <authorList>
            <person name="Yoon J.H."/>
            <person name="Kang S.J."/>
            <person name="Park S."/>
            <person name="Kim W."/>
            <person name="Oh T.K."/>
        </authorList>
    </citation>
    <scope>NUCLEOTIDE SEQUENCE [LARGE SCALE GENOMIC DNA]</scope>
    <source>
        <strain evidence="1 2">DSM 23134</strain>
    </source>
</reference>
<evidence type="ECO:0008006" key="3">
    <source>
        <dbReference type="Google" id="ProtNLM"/>
    </source>
</evidence>
<keyword evidence="2" id="KW-1185">Reference proteome</keyword>
<dbReference type="Gene3D" id="3.10.129.10">
    <property type="entry name" value="Hotdog Thioesterase"/>
    <property type="match status" value="1"/>
</dbReference>
<protein>
    <recommendedName>
        <fullName evidence="3">Thioesterase domain-containing protein</fullName>
    </recommendedName>
</protein>
<dbReference type="Proteomes" id="UP000307087">
    <property type="component" value="Unassembled WGS sequence"/>
</dbReference>
<proteinExistence type="predicted"/>
<dbReference type="Pfam" id="PF13279">
    <property type="entry name" value="4HBT_2"/>
    <property type="match status" value="1"/>
</dbReference>
<dbReference type="SUPFAM" id="SSF54637">
    <property type="entry name" value="Thioesterase/thiol ester dehydrase-isomerase"/>
    <property type="match status" value="1"/>
</dbReference>
<evidence type="ECO:0000313" key="1">
    <source>
        <dbReference type="EMBL" id="THV10053.1"/>
    </source>
</evidence>
<accession>A0A4S8N290</accession>
<gene>
    <name evidence="1" type="ORF">E9934_14645</name>
</gene>
<organism evidence="1 2">
    <name type="scientific">Nocardioides caeni</name>
    <dbReference type="NCBI Taxonomy" id="574700"/>
    <lineage>
        <taxon>Bacteria</taxon>
        <taxon>Bacillati</taxon>
        <taxon>Actinomycetota</taxon>
        <taxon>Actinomycetes</taxon>
        <taxon>Propionibacteriales</taxon>
        <taxon>Nocardioidaceae</taxon>
        <taxon>Nocardioides</taxon>
    </lineage>
</organism>
<dbReference type="AlphaFoldDB" id="A0A4S8N290"/>
<sequence>MVVDRISQPADLVDEPHRGREVTGAIEREGGRAAHPPVRDAVGGLELCGPDLLVVTSHVLDRTPRWEDPGVGEVFECEIQARLRDVNLGGHVDNVEALRVLDEARLLFLRFAPIAGTDRPGVLGGVAAGVAELMGSQRVDYRSEMRFVAYQPFVVRIWVSHVGRSSFAVSYELRVHRDEPPAIVAESSMVLWDTGAGTAWPISEEVRDCLSSYAGEPVALRERPGR</sequence>
<comment type="caution">
    <text evidence="1">The sequence shown here is derived from an EMBL/GenBank/DDBJ whole genome shotgun (WGS) entry which is preliminary data.</text>
</comment>
<name>A0A4S8N290_9ACTN</name>
<dbReference type="EMBL" id="STGW01000011">
    <property type="protein sequence ID" value="THV10053.1"/>
    <property type="molecule type" value="Genomic_DNA"/>
</dbReference>